<sequence length="37" mass="4529">MVKFGEIDILKLIIINNVINTKKILRKFYFIIHFYTQ</sequence>
<dbReference type="EMBL" id="GG662701">
    <property type="protein sequence ID" value="EWS74361.1"/>
    <property type="molecule type" value="Genomic_DNA"/>
</dbReference>
<dbReference type="RefSeq" id="XP_012653104.1">
    <property type="nucleotide sequence ID" value="XM_012797650.1"/>
</dbReference>
<dbReference type="KEGG" id="tet:TTHERM_001322661"/>
<dbReference type="AlphaFoldDB" id="W7XI69"/>
<evidence type="ECO:0000313" key="1">
    <source>
        <dbReference type="EMBL" id="EWS74361.1"/>
    </source>
</evidence>
<protein>
    <submittedName>
        <fullName evidence="1">Uncharacterized protein</fullName>
    </submittedName>
</protein>
<keyword evidence="2" id="KW-1185">Reference proteome</keyword>
<organism evidence="1 2">
    <name type="scientific">Tetrahymena thermophila (strain SB210)</name>
    <dbReference type="NCBI Taxonomy" id="312017"/>
    <lineage>
        <taxon>Eukaryota</taxon>
        <taxon>Sar</taxon>
        <taxon>Alveolata</taxon>
        <taxon>Ciliophora</taxon>
        <taxon>Intramacronucleata</taxon>
        <taxon>Oligohymenophorea</taxon>
        <taxon>Hymenostomatida</taxon>
        <taxon>Tetrahymenina</taxon>
        <taxon>Tetrahymenidae</taxon>
        <taxon>Tetrahymena</taxon>
    </lineage>
</organism>
<dbReference type="Proteomes" id="UP000009168">
    <property type="component" value="Unassembled WGS sequence"/>
</dbReference>
<evidence type="ECO:0000313" key="2">
    <source>
        <dbReference type="Proteomes" id="UP000009168"/>
    </source>
</evidence>
<reference evidence="2" key="1">
    <citation type="journal article" date="2006" name="PLoS Biol.">
        <title>Macronuclear genome sequence of the ciliate Tetrahymena thermophila, a model eukaryote.</title>
        <authorList>
            <person name="Eisen J.A."/>
            <person name="Coyne R.S."/>
            <person name="Wu M."/>
            <person name="Wu D."/>
            <person name="Thiagarajan M."/>
            <person name="Wortman J.R."/>
            <person name="Badger J.H."/>
            <person name="Ren Q."/>
            <person name="Amedeo P."/>
            <person name="Jones K.M."/>
            <person name="Tallon L.J."/>
            <person name="Delcher A.L."/>
            <person name="Salzberg S.L."/>
            <person name="Silva J.C."/>
            <person name="Haas B.J."/>
            <person name="Majoros W.H."/>
            <person name="Farzad M."/>
            <person name="Carlton J.M."/>
            <person name="Smith R.K. Jr."/>
            <person name="Garg J."/>
            <person name="Pearlman R.E."/>
            <person name="Karrer K.M."/>
            <person name="Sun L."/>
            <person name="Manning G."/>
            <person name="Elde N.C."/>
            <person name="Turkewitz A.P."/>
            <person name="Asai D.J."/>
            <person name="Wilkes D.E."/>
            <person name="Wang Y."/>
            <person name="Cai H."/>
            <person name="Collins K."/>
            <person name="Stewart B.A."/>
            <person name="Lee S.R."/>
            <person name="Wilamowska K."/>
            <person name="Weinberg Z."/>
            <person name="Ruzzo W.L."/>
            <person name="Wloga D."/>
            <person name="Gaertig J."/>
            <person name="Frankel J."/>
            <person name="Tsao C.-C."/>
            <person name="Gorovsky M.A."/>
            <person name="Keeling P.J."/>
            <person name="Waller R.F."/>
            <person name="Patron N.J."/>
            <person name="Cherry J.M."/>
            <person name="Stover N.A."/>
            <person name="Krieger C.J."/>
            <person name="del Toro C."/>
            <person name="Ryder H.F."/>
            <person name="Williamson S.C."/>
            <person name="Barbeau R.A."/>
            <person name="Hamilton E.P."/>
            <person name="Orias E."/>
        </authorList>
    </citation>
    <scope>NUCLEOTIDE SEQUENCE [LARGE SCALE GENOMIC DNA]</scope>
    <source>
        <strain evidence="2">SB210</strain>
    </source>
</reference>
<proteinExistence type="predicted"/>
<dbReference type="InParanoid" id="W7XI69"/>
<name>W7XI69_TETTS</name>
<dbReference type="GeneID" id="24442155"/>
<accession>W7XI69</accession>
<gene>
    <name evidence="1" type="ORF">TTHERM_001322661</name>
</gene>